<keyword evidence="3" id="KW-1185">Reference proteome</keyword>
<name>A0A139WHQ0_TRICA</name>
<feature type="coiled-coil region" evidence="1">
    <location>
        <begin position="63"/>
        <end position="101"/>
    </location>
</feature>
<proteinExistence type="predicted"/>
<accession>A0A139WHQ0</accession>
<evidence type="ECO:0000256" key="1">
    <source>
        <dbReference type="SAM" id="Coils"/>
    </source>
</evidence>
<feature type="coiled-coil region" evidence="1">
    <location>
        <begin position="442"/>
        <end position="476"/>
    </location>
</feature>
<reference evidence="2 3" key="1">
    <citation type="journal article" date="2008" name="Nature">
        <title>The genome of the model beetle and pest Tribolium castaneum.</title>
        <authorList>
            <consortium name="Tribolium Genome Sequencing Consortium"/>
            <person name="Richards S."/>
            <person name="Gibbs R.A."/>
            <person name="Weinstock G.M."/>
            <person name="Brown S.J."/>
            <person name="Denell R."/>
            <person name="Beeman R.W."/>
            <person name="Gibbs R."/>
            <person name="Beeman R.W."/>
            <person name="Brown S.J."/>
            <person name="Bucher G."/>
            <person name="Friedrich M."/>
            <person name="Grimmelikhuijzen C.J."/>
            <person name="Klingler M."/>
            <person name="Lorenzen M."/>
            <person name="Richards S."/>
            <person name="Roth S."/>
            <person name="Schroder R."/>
            <person name="Tautz D."/>
            <person name="Zdobnov E.M."/>
            <person name="Muzny D."/>
            <person name="Gibbs R.A."/>
            <person name="Weinstock G.M."/>
            <person name="Attaway T."/>
            <person name="Bell S."/>
            <person name="Buhay C.J."/>
            <person name="Chandrabose M.N."/>
            <person name="Chavez D."/>
            <person name="Clerk-Blankenburg K.P."/>
            <person name="Cree A."/>
            <person name="Dao M."/>
            <person name="Davis C."/>
            <person name="Chacko J."/>
            <person name="Dinh H."/>
            <person name="Dugan-Rocha S."/>
            <person name="Fowler G."/>
            <person name="Garner T.T."/>
            <person name="Garnes J."/>
            <person name="Gnirke A."/>
            <person name="Hawes A."/>
            <person name="Hernandez J."/>
            <person name="Hines S."/>
            <person name="Holder M."/>
            <person name="Hume J."/>
            <person name="Jhangiani S.N."/>
            <person name="Joshi V."/>
            <person name="Khan Z.M."/>
            <person name="Jackson L."/>
            <person name="Kovar C."/>
            <person name="Kowis A."/>
            <person name="Lee S."/>
            <person name="Lewis L.R."/>
            <person name="Margolis J."/>
            <person name="Morgan M."/>
            <person name="Nazareth L.V."/>
            <person name="Nguyen N."/>
            <person name="Okwuonu G."/>
            <person name="Parker D."/>
            <person name="Richards S."/>
            <person name="Ruiz S.J."/>
            <person name="Santibanez J."/>
            <person name="Savard J."/>
            <person name="Scherer S.E."/>
            <person name="Schneider B."/>
            <person name="Sodergren E."/>
            <person name="Tautz D."/>
            <person name="Vattahil S."/>
            <person name="Villasana D."/>
            <person name="White C.S."/>
            <person name="Wright R."/>
            <person name="Park Y."/>
            <person name="Beeman R.W."/>
            <person name="Lord J."/>
            <person name="Oppert B."/>
            <person name="Lorenzen M."/>
            <person name="Brown S."/>
            <person name="Wang L."/>
            <person name="Savard J."/>
            <person name="Tautz D."/>
            <person name="Richards S."/>
            <person name="Weinstock G."/>
            <person name="Gibbs R.A."/>
            <person name="Liu Y."/>
            <person name="Worley K."/>
            <person name="Weinstock G."/>
            <person name="Elsik C.G."/>
            <person name="Reese J.T."/>
            <person name="Elhaik E."/>
            <person name="Landan G."/>
            <person name="Graur D."/>
            <person name="Arensburger P."/>
            <person name="Atkinson P."/>
            <person name="Beeman R.W."/>
            <person name="Beidler J."/>
            <person name="Brown S.J."/>
            <person name="Demuth J.P."/>
            <person name="Drury D.W."/>
            <person name="Du Y.Z."/>
            <person name="Fujiwara H."/>
            <person name="Lorenzen M."/>
            <person name="Maselli V."/>
            <person name="Osanai M."/>
            <person name="Park Y."/>
            <person name="Robertson H.M."/>
            <person name="Tu Z."/>
            <person name="Wang J.J."/>
            <person name="Wang S."/>
            <person name="Richards S."/>
            <person name="Song H."/>
            <person name="Zhang L."/>
            <person name="Sodergren E."/>
            <person name="Werner D."/>
            <person name="Stanke M."/>
            <person name="Morgenstern B."/>
            <person name="Solovyev V."/>
            <person name="Kosarev P."/>
            <person name="Brown G."/>
            <person name="Chen H.C."/>
            <person name="Ermolaeva O."/>
            <person name="Hlavina W."/>
            <person name="Kapustin Y."/>
            <person name="Kiryutin B."/>
            <person name="Kitts P."/>
            <person name="Maglott D."/>
            <person name="Pruitt K."/>
            <person name="Sapojnikov V."/>
            <person name="Souvorov A."/>
            <person name="Mackey A.J."/>
            <person name="Waterhouse R.M."/>
            <person name="Wyder S."/>
            <person name="Zdobnov E.M."/>
            <person name="Zdobnov E.M."/>
            <person name="Wyder S."/>
            <person name="Kriventseva E.V."/>
            <person name="Kadowaki T."/>
            <person name="Bork P."/>
            <person name="Aranda M."/>
            <person name="Bao R."/>
            <person name="Beermann A."/>
            <person name="Berns N."/>
            <person name="Bolognesi R."/>
            <person name="Bonneton F."/>
            <person name="Bopp D."/>
            <person name="Brown S.J."/>
            <person name="Bucher G."/>
            <person name="Butts T."/>
            <person name="Chaumot A."/>
            <person name="Denell R.E."/>
            <person name="Ferrier D.E."/>
            <person name="Friedrich M."/>
            <person name="Gordon C.M."/>
            <person name="Jindra M."/>
            <person name="Klingler M."/>
            <person name="Lan Q."/>
            <person name="Lattorff H.M."/>
            <person name="Laudet V."/>
            <person name="von Levetsow C."/>
            <person name="Liu Z."/>
            <person name="Lutz R."/>
            <person name="Lynch J.A."/>
            <person name="da Fonseca R.N."/>
            <person name="Posnien N."/>
            <person name="Reuter R."/>
            <person name="Roth S."/>
            <person name="Savard J."/>
            <person name="Schinko J.B."/>
            <person name="Schmitt C."/>
            <person name="Schoppmeier M."/>
            <person name="Schroder R."/>
            <person name="Shippy T.D."/>
            <person name="Simonnet F."/>
            <person name="Marques-Souza H."/>
            <person name="Tautz D."/>
            <person name="Tomoyasu Y."/>
            <person name="Trauner J."/>
            <person name="Van der Zee M."/>
            <person name="Vervoort M."/>
            <person name="Wittkopp N."/>
            <person name="Wimmer E.A."/>
            <person name="Yang X."/>
            <person name="Jones A.K."/>
            <person name="Sattelle D.B."/>
            <person name="Ebert P.R."/>
            <person name="Nelson D."/>
            <person name="Scott J.G."/>
            <person name="Beeman R.W."/>
            <person name="Muthukrishnan S."/>
            <person name="Kramer K.J."/>
            <person name="Arakane Y."/>
            <person name="Beeman R.W."/>
            <person name="Zhu Q."/>
            <person name="Hogenkamp D."/>
            <person name="Dixit R."/>
            <person name="Oppert B."/>
            <person name="Jiang H."/>
            <person name="Zou Z."/>
            <person name="Marshall J."/>
            <person name="Elpidina E."/>
            <person name="Vinokurov K."/>
            <person name="Oppert C."/>
            <person name="Zou Z."/>
            <person name="Evans J."/>
            <person name="Lu Z."/>
            <person name="Zhao P."/>
            <person name="Sumathipala N."/>
            <person name="Altincicek B."/>
            <person name="Vilcinskas A."/>
            <person name="Williams M."/>
            <person name="Hultmark D."/>
            <person name="Hetru C."/>
            <person name="Jiang H."/>
            <person name="Grimmelikhuijzen C.J."/>
            <person name="Hauser F."/>
            <person name="Cazzamali G."/>
            <person name="Williamson M."/>
            <person name="Park Y."/>
            <person name="Li B."/>
            <person name="Tanaka Y."/>
            <person name="Predel R."/>
            <person name="Neupert S."/>
            <person name="Schachtner J."/>
            <person name="Verleyen P."/>
            <person name="Raible F."/>
            <person name="Bork P."/>
            <person name="Friedrich M."/>
            <person name="Walden K.K."/>
            <person name="Robertson H.M."/>
            <person name="Angeli S."/>
            <person name="Foret S."/>
            <person name="Bucher G."/>
            <person name="Schuetz S."/>
            <person name="Maleszka R."/>
            <person name="Wimmer E.A."/>
            <person name="Beeman R.W."/>
            <person name="Lorenzen M."/>
            <person name="Tomoyasu Y."/>
            <person name="Miller S.C."/>
            <person name="Grossmann D."/>
            <person name="Bucher G."/>
        </authorList>
    </citation>
    <scope>NUCLEOTIDE SEQUENCE [LARGE SCALE GENOMIC DNA]</scope>
    <source>
        <strain evidence="2 3">Georgia GA2</strain>
    </source>
</reference>
<reference evidence="2 3" key="2">
    <citation type="journal article" date="2010" name="Nucleic Acids Res.">
        <title>BeetleBase in 2010: revisions to provide comprehensive genomic information for Tribolium castaneum.</title>
        <authorList>
            <person name="Kim H.S."/>
            <person name="Murphy T."/>
            <person name="Xia J."/>
            <person name="Caragea D."/>
            <person name="Park Y."/>
            <person name="Beeman R.W."/>
            <person name="Lorenzen M.D."/>
            <person name="Butcher S."/>
            <person name="Manak J.R."/>
            <person name="Brown S.J."/>
        </authorList>
    </citation>
    <scope>GENOME REANNOTATION</scope>
    <source>
        <strain evidence="2 3">Georgia GA2</strain>
    </source>
</reference>
<sequence length="509" mass="59400">MSKSNTDRDVCPVFASSGKCGEQDALDVMEQFRSFYENKLNEIDHQGGGDCLELKLKVQRRWIDDLTEQTQMMARIVKELEDEATNRVRMLEDKLRQTSKSAYEVMKRYQNYSITHNLDEPFQKVFYLENDLKNLLEFIRRIREDRKWSIDGLQFYDITYKDLFGKEQYDSNDNKERNLVPVASKDANKRKVGKKTLKLILQVVDKRNKQNIKDKCRCRHNSPKRAISPCNPCRCCPALLEHRPRRKPSNESVDENENNKCGDVFEQLKRKTIEYEALRQSMLDMRSALTEEVACKHDMISALKKDIQQLEERCVQADKQTAFKDDIIKELRKEIKQLKQQNNDNEASLRKQLDEAHQLIKRMKPCVDVTTTFTDMDNTSAARRREKDLEDEIERRQREVNELKTKCVDLEKCLASSQGCAANLQKAVDLYLNSINVLEASEERARIEIEQQKVTIANLQQALVCVKHELDELRQNNQQEVSLGWAARWFGSSNPGPKPNHVTKPVHDI</sequence>
<gene>
    <name evidence="2" type="primary">AUGUSTUS-3.0.2_33262</name>
    <name evidence="2" type="ORF">TcasGA2_TC033262</name>
</gene>
<feature type="coiled-coil region" evidence="1">
    <location>
        <begin position="379"/>
        <end position="413"/>
    </location>
</feature>
<keyword evidence="1" id="KW-0175">Coiled coil</keyword>
<evidence type="ECO:0000313" key="2">
    <source>
        <dbReference type="EMBL" id="KYB27456.1"/>
    </source>
</evidence>
<evidence type="ECO:0000313" key="3">
    <source>
        <dbReference type="Proteomes" id="UP000007266"/>
    </source>
</evidence>
<organism evidence="2 3">
    <name type="scientific">Tribolium castaneum</name>
    <name type="common">Red flour beetle</name>
    <dbReference type="NCBI Taxonomy" id="7070"/>
    <lineage>
        <taxon>Eukaryota</taxon>
        <taxon>Metazoa</taxon>
        <taxon>Ecdysozoa</taxon>
        <taxon>Arthropoda</taxon>
        <taxon>Hexapoda</taxon>
        <taxon>Insecta</taxon>
        <taxon>Pterygota</taxon>
        <taxon>Neoptera</taxon>
        <taxon>Endopterygota</taxon>
        <taxon>Coleoptera</taxon>
        <taxon>Polyphaga</taxon>
        <taxon>Cucujiformia</taxon>
        <taxon>Tenebrionidae</taxon>
        <taxon>Tenebrionidae incertae sedis</taxon>
        <taxon>Tribolium</taxon>
    </lineage>
</organism>
<dbReference type="EMBL" id="KQ971343">
    <property type="protein sequence ID" value="KYB27456.1"/>
    <property type="molecule type" value="Genomic_DNA"/>
</dbReference>
<dbReference type="Proteomes" id="UP000007266">
    <property type="component" value="Linkage group 5"/>
</dbReference>
<protein>
    <submittedName>
        <fullName evidence="2">Uncharacterized protein</fullName>
    </submittedName>
</protein>
<feature type="coiled-coil region" evidence="1">
    <location>
        <begin position="293"/>
        <end position="355"/>
    </location>
</feature>
<dbReference type="AlphaFoldDB" id="A0A139WHQ0"/>
<dbReference type="Gene3D" id="1.20.5.1700">
    <property type="match status" value="1"/>
</dbReference>